<gene>
    <name evidence="3" type="ORF">EW145_g4643</name>
</gene>
<accession>A0A4S4L2X1</accession>
<evidence type="ECO:0000313" key="3">
    <source>
        <dbReference type="EMBL" id="THH05634.1"/>
    </source>
</evidence>
<evidence type="ECO:0000256" key="1">
    <source>
        <dbReference type="SAM" id="MobiDB-lite"/>
    </source>
</evidence>
<feature type="domain" description="DUF6699" evidence="2">
    <location>
        <begin position="185"/>
        <end position="235"/>
    </location>
</feature>
<proteinExistence type="predicted"/>
<dbReference type="EMBL" id="SGPK01000247">
    <property type="protein sequence ID" value="THH05634.1"/>
    <property type="molecule type" value="Genomic_DNA"/>
</dbReference>
<evidence type="ECO:0000313" key="4">
    <source>
        <dbReference type="Proteomes" id="UP000308199"/>
    </source>
</evidence>
<dbReference type="Pfam" id="PF20415">
    <property type="entry name" value="DUF6699"/>
    <property type="match status" value="1"/>
</dbReference>
<dbReference type="AlphaFoldDB" id="A0A4S4L2X1"/>
<dbReference type="OrthoDB" id="21474at2759"/>
<evidence type="ECO:0000259" key="2">
    <source>
        <dbReference type="Pfam" id="PF20415"/>
    </source>
</evidence>
<reference evidence="3 4" key="1">
    <citation type="submission" date="2019-02" db="EMBL/GenBank/DDBJ databases">
        <title>Genome sequencing of the rare red list fungi Phellinidium pouzarii.</title>
        <authorList>
            <person name="Buettner E."/>
            <person name="Kellner H."/>
        </authorList>
    </citation>
    <scope>NUCLEOTIDE SEQUENCE [LARGE SCALE GENOMIC DNA]</scope>
    <source>
        <strain evidence="3 4">DSM 108285</strain>
    </source>
</reference>
<keyword evidence="4" id="KW-1185">Reference proteome</keyword>
<organism evidence="3 4">
    <name type="scientific">Phellinidium pouzarii</name>
    <dbReference type="NCBI Taxonomy" id="167371"/>
    <lineage>
        <taxon>Eukaryota</taxon>
        <taxon>Fungi</taxon>
        <taxon>Dikarya</taxon>
        <taxon>Basidiomycota</taxon>
        <taxon>Agaricomycotina</taxon>
        <taxon>Agaricomycetes</taxon>
        <taxon>Hymenochaetales</taxon>
        <taxon>Hymenochaetaceae</taxon>
        <taxon>Phellinidium</taxon>
    </lineage>
</organism>
<protein>
    <recommendedName>
        <fullName evidence="2">DUF6699 domain-containing protein</fullName>
    </recommendedName>
</protein>
<feature type="non-terminal residue" evidence="3">
    <location>
        <position position="248"/>
    </location>
</feature>
<sequence>MATFYRETNWGPFPHPHGPSSLQSARYVEDFDSWRASYPFDQWQDRYRDDSTQIRPHKVHPRTAVAGLHPSFANTLSEPTTMRGGIQQGTRSYREGGPSPSVGAYTWDSSDTVCDQRAANGHSYVHWSRNDEENRPGKVFRPLLRIPEDEQVDRSTTCSPATISLVESRDYPDLHPILARDSTTLLYDVRYPPHTVIPHPQYELFRLWNATRTPAAYMRIVCPYFPWPIDIAIVNDTRDSPRCSRRKI</sequence>
<comment type="caution">
    <text evidence="3">The sequence shown here is derived from an EMBL/GenBank/DDBJ whole genome shotgun (WGS) entry which is preliminary data.</text>
</comment>
<name>A0A4S4L2X1_9AGAM</name>
<dbReference type="InterPro" id="IPR046522">
    <property type="entry name" value="DUF6699"/>
</dbReference>
<feature type="region of interest" description="Disordered" evidence="1">
    <location>
        <begin position="73"/>
        <end position="108"/>
    </location>
</feature>
<dbReference type="Proteomes" id="UP000308199">
    <property type="component" value="Unassembled WGS sequence"/>
</dbReference>